<dbReference type="AlphaFoldDB" id="A0A061SN26"/>
<evidence type="ECO:0000256" key="2">
    <source>
        <dbReference type="SAM" id="Phobius"/>
    </source>
</evidence>
<dbReference type="RefSeq" id="WP_037907689.1">
    <property type="nucleotide sequence ID" value="NZ_JEMU01000007.1"/>
</dbReference>
<reference evidence="4 5" key="1">
    <citation type="journal article" date="2014" name="Genome Announc.">
        <title>Draft Genome Sequences of Two Isolates of the Roseobacter Group, Sulfitobacter sp. Strains 3SOLIMAR09 and 1FIGIMAR09, from Harbors of Mallorca Island (Mediterranean Sea).</title>
        <authorList>
            <person name="Mas-Llado M."/>
            <person name="Pina-Villalonga J.M."/>
            <person name="Brunet-Galmes I."/>
            <person name="Nogales B."/>
            <person name="Bosch R."/>
        </authorList>
    </citation>
    <scope>NUCLEOTIDE SEQUENCE [LARGE SCALE GENOMIC DNA]</scope>
    <source>
        <strain evidence="4 5">1FIGIMAR09</strain>
    </source>
</reference>
<protein>
    <submittedName>
        <fullName evidence="4">FAD-dependent oxidoreductase</fullName>
    </submittedName>
</protein>
<name>A0A061SN26_9RHOB</name>
<dbReference type="GO" id="GO:0005737">
    <property type="term" value="C:cytoplasm"/>
    <property type="evidence" value="ECO:0007669"/>
    <property type="project" value="TreeGrafter"/>
</dbReference>
<dbReference type="InterPro" id="IPR006076">
    <property type="entry name" value="FAD-dep_OxRdtase"/>
</dbReference>
<dbReference type="PANTHER" id="PTHR13847">
    <property type="entry name" value="SARCOSINE DEHYDROGENASE-RELATED"/>
    <property type="match status" value="1"/>
</dbReference>
<dbReference type="Gene3D" id="3.50.50.60">
    <property type="entry name" value="FAD/NAD(P)-binding domain"/>
    <property type="match status" value="1"/>
</dbReference>
<proteinExistence type="predicted"/>
<dbReference type="GO" id="GO:0016491">
    <property type="term" value="F:oxidoreductase activity"/>
    <property type="evidence" value="ECO:0007669"/>
    <property type="project" value="UniProtKB-KW"/>
</dbReference>
<sequence length="366" mass="39448">METEFAIIGGGIVGLSLAYGLLRRGKTVCVLDEGDGAFRASRGNFGLVWVQSKGLHQPAYAQWTRASARAYRSFADEIETVSDLPLNLQQDGGYIIHMSEDSLDADRKLYEGLRSRLGGDYPFEVMGHNALKTEEPNIGPKVAGALYCKEDGHVNPLRLLRGLTVAVRHLGGTLRTGHKVTDITPQGEEFSITAEDAAPITAEKVVLAAGLGAMSLGPKLGFKTPIRPQQGQILITEKLPKLMNRPNVEVRQVDEGGIQIGASSAEVGLNDREDVATIAGLAAHAVDMFPKLARARMLRSWAALRIMSPDGLPIYQRSTRYPGAYFVTCHSGITLAAAHAGVLGDWLTDAAEQPDVSAFGEDRFDV</sequence>
<dbReference type="eggNOG" id="COG0665">
    <property type="taxonomic scope" value="Bacteria"/>
</dbReference>
<dbReference type="Gene3D" id="3.30.9.10">
    <property type="entry name" value="D-Amino Acid Oxidase, subunit A, domain 2"/>
    <property type="match status" value="1"/>
</dbReference>
<feature type="domain" description="FAD dependent oxidoreductase" evidence="3">
    <location>
        <begin position="5"/>
        <end position="346"/>
    </location>
</feature>
<dbReference type="SUPFAM" id="SSF51905">
    <property type="entry name" value="FAD/NAD(P)-binding domain"/>
    <property type="match status" value="1"/>
</dbReference>
<evidence type="ECO:0000259" key="3">
    <source>
        <dbReference type="Pfam" id="PF01266"/>
    </source>
</evidence>
<accession>A0A061SN26</accession>
<keyword evidence="2" id="KW-0472">Membrane</keyword>
<keyword evidence="1" id="KW-0560">Oxidoreductase</keyword>
<dbReference type="EMBL" id="JEMU01000007">
    <property type="protein sequence ID" value="KAJ03116.1"/>
    <property type="molecule type" value="Genomic_DNA"/>
</dbReference>
<comment type="caution">
    <text evidence="4">The sequence shown here is derived from an EMBL/GenBank/DDBJ whole genome shotgun (WGS) entry which is preliminary data.</text>
</comment>
<dbReference type="InterPro" id="IPR036188">
    <property type="entry name" value="FAD/NAD-bd_sf"/>
</dbReference>
<keyword evidence="2" id="KW-0812">Transmembrane</keyword>
<dbReference type="Pfam" id="PF01266">
    <property type="entry name" value="DAO"/>
    <property type="match status" value="1"/>
</dbReference>
<dbReference type="SUPFAM" id="SSF54373">
    <property type="entry name" value="FAD-linked reductases, C-terminal domain"/>
    <property type="match status" value="1"/>
</dbReference>
<feature type="transmembrane region" description="Helical" evidence="2">
    <location>
        <begin position="6"/>
        <end position="22"/>
    </location>
</feature>
<keyword evidence="5" id="KW-1185">Reference proteome</keyword>
<dbReference type="Proteomes" id="UP000027337">
    <property type="component" value="Unassembled WGS sequence"/>
</dbReference>
<dbReference type="STRING" id="83219.PM02_09460"/>
<keyword evidence="2" id="KW-1133">Transmembrane helix</keyword>
<gene>
    <name evidence="4" type="ORF">PM02_09460</name>
</gene>
<evidence type="ECO:0000313" key="5">
    <source>
        <dbReference type="Proteomes" id="UP000027337"/>
    </source>
</evidence>
<organism evidence="4 5">
    <name type="scientific">Sulfitobacter mediterraneus</name>
    <dbReference type="NCBI Taxonomy" id="83219"/>
    <lineage>
        <taxon>Bacteria</taxon>
        <taxon>Pseudomonadati</taxon>
        <taxon>Pseudomonadota</taxon>
        <taxon>Alphaproteobacteria</taxon>
        <taxon>Rhodobacterales</taxon>
        <taxon>Roseobacteraceae</taxon>
        <taxon>Sulfitobacter</taxon>
    </lineage>
</organism>
<evidence type="ECO:0000256" key="1">
    <source>
        <dbReference type="ARBA" id="ARBA00023002"/>
    </source>
</evidence>
<evidence type="ECO:0000313" key="4">
    <source>
        <dbReference type="EMBL" id="KAJ03116.1"/>
    </source>
</evidence>